<evidence type="ECO:0000313" key="2">
    <source>
        <dbReference type="EMBL" id="CCJ61562.1"/>
    </source>
</evidence>
<dbReference type="InterPro" id="IPR049202">
    <property type="entry name" value="DUF6817"/>
</dbReference>
<dbReference type="Proteomes" id="UP000005250">
    <property type="component" value="Chromosome"/>
</dbReference>
<dbReference type="EMBL" id="HE965805">
    <property type="protein sequence ID" value="CCJ61562.1"/>
    <property type="molecule type" value="Genomic_DNA"/>
</dbReference>
<feature type="domain" description="DUF6817" evidence="1">
    <location>
        <begin position="40"/>
        <end position="124"/>
    </location>
</feature>
<sequence>MPCAVPVMSSSADLHPHARALLADHYAAIDADLPALLELLFARSAGEDWHKAGTFKHHLLGVYRTLALWNQPREVRLLGLFHSVYGNEYVDLTLFDRERERATLRQYLGEEAEQWVHLFCAMPRTQFVQRILAGEGRGATGLVLQGADGQPLTLTPRQVAAFIVVSAADVGEQWHSWQDEIFAGYPHQERRDTSTHWAASLWPGPLKPPARILDMLSRLLQPLSTLPAGTGIPTPPAFGHCTAVLDAGDEAAAAALYWQVITRMHPMTEMDSAHHLLQAAIAHNPWVAEPRLLLAQLALTAQDYDTALEQAAAGLAALQAWGTSWDKRIEWSGWMAWARILLQNARDRQWPATLGGLNGLGLMG</sequence>
<dbReference type="HOGENOM" id="CLU_035098_0_0_4"/>
<keyword evidence="3" id="KW-1185">Reference proteome</keyword>
<dbReference type="eggNOG" id="ENOG502Z8XV">
    <property type="taxonomic scope" value="Bacteria"/>
</dbReference>
<dbReference type="AlphaFoldDB" id="A0A0T7CJ82"/>
<proteinExistence type="predicted"/>
<protein>
    <recommendedName>
        <fullName evidence="1">DUF6817 domain-containing protein</fullName>
    </recommendedName>
</protein>
<name>A0A0T7CJ82_BORP1</name>
<evidence type="ECO:0000313" key="3">
    <source>
        <dbReference type="Proteomes" id="UP000005250"/>
    </source>
</evidence>
<dbReference type="KEGG" id="bper:BN118_0137"/>
<dbReference type="PANTHER" id="PTHR37391">
    <property type="entry name" value="E3 UBIQUITIN-PROTEIN LIGASE"/>
    <property type="match status" value="1"/>
</dbReference>
<gene>
    <name evidence="2" type="ordered locus">BN118_0137</name>
</gene>
<dbReference type="Pfam" id="PF20680">
    <property type="entry name" value="DUF6817"/>
    <property type="match status" value="1"/>
</dbReference>
<evidence type="ECO:0000259" key="1">
    <source>
        <dbReference type="Pfam" id="PF20680"/>
    </source>
</evidence>
<dbReference type="PANTHER" id="PTHR37391:SF2">
    <property type="entry name" value="E3 UBIQUITIN-PROTEIN LIGASE"/>
    <property type="match status" value="1"/>
</dbReference>
<reference evidence="2 3" key="1">
    <citation type="journal article" date="2012" name="BMC Genomics">
        <title>Comparative genomics of the classical Bordetella subspecies: the evolution and exchange of virulence-associated diversity amongst closely related pathogens.</title>
        <authorList>
            <person name="Park J."/>
            <person name="Zhang Y."/>
            <person name="Buboltz A.M."/>
            <person name="Zhang X."/>
            <person name="Schuster S.C."/>
            <person name="Ahuja U."/>
            <person name="Liu M."/>
            <person name="Miller J.F."/>
            <person name="Sebaihia M."/>
            <person name="Bentley S.D."/>
            <person name="Parkhill J."/>
            <person name="Harvill E.T."/>
        </authorList>
    </citation>
    <scope>NUCLEOTIDE SEQUENCE [LARGE SCALE GENOMIC DNA]</scope>
    <source>
        <strain evidence="3">ATCC 9797 / DSM 5571 / CCUG 30873 / LMG 14455 / NCTC 10739 / 18323</strain>
    </source>
</reference>
<organism evidence="2 3">
    <name type="scientific">Bordetella pertussis (strain ATCC 9797 / DSM 5571 / CCUG 30873 / LMG 14455 / NCTC 10739 / 18323)</name>
    <dbReference type="NCBI Taxonomy" id="568706"/>
    <lineage>
        <taxon>Bacteria</taxon>
        <taxon>Pseudomonadati</taxon>
        <taxon>Pseudomonadota</taxon>
        <taxon>Betaproteobacteria</taxon>
        <taxon>Burkholderiales</taxon>
        <taxon>Alcaligenaceae</taxon>
        <taxon>Bordetella</taxon>
    </lineage>
</organism>
<accession>A0A0T7CJ82</accession>